<dbReference type="PANTHER" id="PTHR12473:SF8">
    <property type="entry name" value="UBIQUITIN CARBOXYL-TERMINAL HYDROLASE MINDY-4-RELATED"/>
    <property type="match status" value="1"/>
</dbReference>
<sequence length="557" mass="58312">MADDELQQALALSLQQAPSPSADEARQLAEAIARSLDPAPPSPPSASSADADLQAAIDLSLTAHTSLPPVLPAVPSAATLHQLLFGDASPLVEAQWLHQGICFAPPPAALPEGALPFAAALAQEHGGPCAVLASAQAFLLRRLLFDPDPHTPRQLPLPPPPSPPATPPPAHASLLPSAEAAADALLRGLADILWAAATTRDSGPPNDASTATIALLPPEAPPPDGGAAPLLAALLAHAVEAHSWRGVYDALGARVASLHAPVGALSFLTSALLSRGLGPFTAERDDASRPLIDPQFGHCSQEGLNLLLTGQERRPRHTLARRATSNVFDGERDLGGGLVLRGVASRPAVGLLSVLEALRYLQVGNFFKQPHAPIWVVASETHYSVLFGLSTSVQAIDPLSTIERQLEEVFSQYDQEGNGFISAEHLPTVMGALPQWHLPSVEELRPLLDPDGTSMLIWDRFLRELLPLHPEAAAALAAQQQAGAAADEPRSFELLHYNGLSGAGHAHKRALRAVAVRCGGARGQPVAGGSNESLAAVIQTRWKDASVSWEGPPPSIN</sequence>
<dbReference type="EC" id="3.4.19.12" evidence="4"/>
<dbReference type="GO" id="GO:0005509">
    <property type="term" value="F:calcium ion binding"/>
    <property type="evidence" value="ECO:0007669"/>
    <property type="project" value="InterPro"/>
</dbReference>
<organism evidence="9 10">
    <name type="scientific">Prymnesium parvum</name>
    <name type="common">Toxic golden alga</name>
    <dbReference type="NCBI Taxonomy" id="97485"/>
    <lineage>
        <taxon>Eukaryota</taxon>
        <taxon>Haptista</taxon>
        <taxon>Haptophyta</taxon>
        <taxon>Prymnesiophyceae</taxon>
        <taxon>Prymnesiales</taxon>
        <taxon>Prymnesiaceae</taxon>
        <taxon>Prymnesium</taxon>
    </lineage>
</organism>
<evidence type="ECO:0000256" key="3">
    <source>
        <dbReference type="ARBA" id="ARBA00011074"/>
    </source>
</evidence>
<evidence type="ECO:0000256" key="2">
    <source>
        <dbReference type="ARBA" id="ARBA00002107"/>
    </source>
</evidence>
<dbReference type="InterPro" id="IPR039785">
    <property type="entry name" value="MINY3/4"/>
</dbReference>
<feature type="compositionally biased region" description="Low complexity" evidence="7">
    <location>
        <begin position="12"/>
        <end position="22"/>
    </location>
</feature>
<evidence type="ECO:0000256" key="7">
    <source>
        <dbReference type="SAM" id="MobiDB-lite"/>
    </source>
</evidence>
<dbReference type="Pfam" id="PF13898">
    <property type="entry name" value="MINDY-3_4_CD"/>
    <property type="match status" value="1"/>
</dbReference>
<dbReference type="PROSITE" id="PS50222">
    <property type="entry name" value="EF_HAND_2"/>
    <property type="match status" value="1"/>
</dbReference>
<feature type="region of interest" description="Disordered" evidence="7">
    <location>
        <begin position="149"/>
        <end position="173"/>
    </location>
</feature>
<dbReference type="Proteomes" id="UP001515480">
    <property type="component" value="Unassembled WGS sequence"/>
</dbReference>
<protein>
    <recommendedName>
        <fullName evidence="4">ubiquitinyl hydrolase 1</fullName>
        <ecNumber evidence="4">3.4.19.12</ecNumber>
    </recommendedName>
    <alternativeName>
        <fullName evidence="6">Deubiquitinating enzyme MINDY-3</fullName>
    </alternativeName>
</protein>
<dbReference type="GO" id="GO:0004843">
    <property type="term" value="F:cysteine-type deubiquitinase activity"/>
    <property type="evidence" value="ECO:0007669"/>
    <property type="project" value="UniProtKB-EC"/>
</dbReference>
<dbReference type="PANTHER" id="PTHR12473">
    <property type="entry name" value="UBIQUITIN CARBOXYL-TERMINAL HYDROLASE MINDY-4-RELATED"/>
    <property type="match status" value="1"/>
</dbReference>
<feature type="domain" description="EF-hand" evidence="8">
    <location>
        <begin position="401"/>
        <end position="436"/>
    </location>
</feature>
<feature type="compositionally biased region" description="Pro residues" evidence="7">
    <location>
        <begin position="155"/>
        <end position="170"/>
    </location>
</feature>
<dbReference type="InterPro" id="IPR011992">
    <property type="entry name" value="EF-hand-dom_pair"/>
</dbReference>
<comment type="function">
    <text evidence="2">Hydrolase that can remove 'Lys-48'-linked conjugated ubiquitin from proteins.</text>
</comment>
<dbReference type="GO" id="GO:0071108">
    <property type="term" value="P:protein K48-linked deubiquitination"/>
    <property type="evidence" value="ECO:0007669"/>
    <property type="project" value="InterPro"/>
</dbReference>
<dbReference type="InterPro" id="IPR025257">
    <property type="entry name" value="MINDY-3/4_CD"/>
</dbReference>
<keyword evidence="5" id="KW-0833">Ubl conjugation pathway</keyword>
<evidence type="ECO:0000259" key="8">
    <source>
        <dbReference type="PROSITE" id="PS50222"/>
    </source>
</evidence>
<evidence type="ECO:0000256" key="1">
    <source>
        <dbReference type="ARBA" id="ARBA00000707"/>
    </source>
</evidence>
<keyword evidence="10" id="KW-1185">Reference proteome</keyword>
<comment type="caution">
    <text evidence="9">The sequence shown here is derived from an EMBL/GenBank/DDBJ whole genome shotgun (WGS) entry which is preliminary data.</text>
</comment>
<dbReference type="EMBL" id="JBGBPQ010000033">
    <property type="protein sequence ID" value="KAL1495180.1"/>
    <property type="molecule type" value="Genomic_DNA"/>
</dbReference>
<evidence type="ECO:0000313" key="9">
    <source>
        <dbReference type="EMBL" id="KAL1495180.1"/>
    </source>
</evidence>
<dbReference type="Gene3D" id="1.10.238.10">
    <property type="entry name" value="EF-hand"/>
    <property type="match status" value="1"/>
</dbReference>
<dbReference type="GO" id="GO:0006508">
    <property type="term" value="P:proteolysis"/>
    <property type="evidence" value="ECO:0007669"/>
    <property type="project" value="UniProtKB-KW"/>
</dbReference>
<proteinExistence type="inferred from homology"/>
<reference evidence="9 10" key="1">
    <citation type="journal article" date="2024" name="Science">
        <title>Giant polyketide synthase enzymes in the biosynthesis of giant marine polyether toxins.</title>
        <authorList>
            <person name="Fallon T.R."/>
            <person name="Shende V.V."/>
            <person name="Wierzbicki I.H."/>
            <person name="Pendleton A.L."/>
            <person name="Watervoot N.F."/>
            <person name="Auber R.P."/>
            <person name="Gonzalez D.J."/>
            <person name="Wisecaver J.H."/>
            <person name="Moore B.S."/>
        </authorList>
    </citation>
    <scope>NUCLEOTIDE SEQUENCE [LARGE SCALE GENOMIC DNA]</scope>
    <source>
        <strain evidence="9 10">12B1</strain>
    </source>
</reference>
<evidence type="ECO:0000256" key="5">
    <source>
        <dbReference type="ARBA" id="ARBA00022786"/>
    </source>
</evidence>
<dbReference type="AlphaFoldDB" id="A0AB34IAB1"/>
<evidence type="ECO:0000313" key="10">
    <source>
        <dbReference type="Proteomes" id="UP001515480"/>
    </source>
</evidence>
<evidence type="ECO:0000256" key="6">
    <source>
        <dbReference type="ARBA" id="ARBA00033208"/>
    </source>
</evidence>
<accession>A0AB34IAB1</accession>
<feature type="region of interest" description="Disordered" evidence="7">
    <location>
        <begin position="12"/>
        <end position="50"/>
    </location>
</feature>
<dbReference type="GO" id="GO:1990380">
    <property type="term" value="F:K48-linked deubiquitinase activity"/>
    <property type="evidence" value="ECO:0007669"/>
    <property type="project" value="InterPro"/>
</dbReference>
<dbReference type="InterPro" id="IPR002048">
    <property type="entry name" value="EF_hand_dom"/>
</dbReference>
<gene>
    <name evidence="9" type="ORF">AB1Y20_017045</name>
</gene>
<name>A0AB34IAB1_PRYPA</name>
<dbReference type="SUPFAM" id="SSF47473">
    <property type="entry name" value="EF-hand"/>
    <property type="match status" value="1"/>
</dbReference>
<dbReference type="SMART" id="SM01174">
    <property type="entry name" value="DUF4205"/>
    <property type="match status" value="1"/>
</dbReference>
<comment type="catalytic activity">
    <reaction evidence="1">
        <text>Thiol-dependent hydrolysis of ester, thioester, amide, peptide and isopeptide bonds formed by the C-terminal Gly of ubiquitin (a 76-residue protein attached to proteins as an intracellular targeting signal).</text>
        <dbReference type="EC" id="3.4.19.12"/>
    </reaction>
</comment>
<evidence type="ECO:0000256" key="4">
    <source>
        <dbReference type="ARBA" id="ARBA00012759"/>
    </source>
</evidence>
<comment type="similarity">
    <text evidence="3">Belongs to the MINDY deubiquitinase family. FAM188 subfamily.</text>
</comment>